<gene>
    <name evidence="5" type="ORF">FXF47_09475</name>
</gene>
<feature type="compositionally biased region" description="Polar residues" evidence="3">
    <location>
        <begin position="1"/>
        <end position="11"/>
    </location>
</feature>
<dbReference type="InterPro" id="IPR003607">
    <property type="entry name" value="HD/PDEase_dom"/>
</dbReference>
<dbReference type="FunFam" id="1.10.3210.10:FF:000024">
    <property type="entry name" value="Deoxyguanosinetriphosphate triphosphohydrolase-like protein"/>
    <property type="match status" value="1"/>
</dbReference>
<keyword evidence="6" id="KW-1185">Reference proteome</keyword>
<comment type="similarity">
    <text evidence="2">Belongs to the dGTPase family. Type 2 subfamily.</text>
</comment>
<dbReference type="GO" id="GO:0016793">
    <property type="term" value="F:triphosphoric monoester hydrolase activity"/>
    <property type="evidence" value="ECO:0007669"/>
    <property type="project" value="InterPro"/>
</dbReference>
<dbReference type="InterPro" id="IPR006674">
    <property type="entry name" value="HD_domain"/>
</dbReference>
<dbReference type="CDD" id="cd00077">
    <property type="entry name" value="HDc"/>
    <property type="match status" value="1"/>
</dbReference>
<dbReference type="HAMAP" id="MF_01212">
    <property type="entry name" value="dGTPase_type2"/>
    <property type="match status" value="1"/>
</dbReference>
<accession>A0A5D0MGJ2</accession>
<feature type="domain" description="HD" evidence="4">
    <location>
        <begin position="64"/>
        <end position="195"/>
    </location>
</feature>
<reference evidence="5" key="1">
    <citation type="submission" date="2019-08" db="EMBL/GenBank/DDBJ databases">
        <title>Genomic characterization of a novel candidate phylum (ARYD3) from a high temperature, high salinity tertiary oil reservoir in north central Oklahoma, USA.</title>
        <authorList>
            <person name="Youssef N.H."/>
            <person name="Yadav A."/>
            <person name="Elshahed M.S."/>
        </authorList>
    </citation>
    <scope>NUCLEOTIDE SEQUENCE [LARGE SCALE GENOMIC DNA]</scope>
    <source>
        <strain evidence="5">ARYD3</strain>
    </source>
</reference>
<evidence type="ECO:0000256" key="2">
    <source>
        <dbReference type="HAMAP-Rule" id="MF_01212"/>
    </source>
</evidence>
<dbReference type="PANTHER" id="PTHR35795">
    <property type="entry name" value="SLR1885 PROTEIN"/>
    <property type="match status" value="1"/>
</dbReference>
<feature type="region of interest" description="Disordered" evidence="3">
    <location>
        <begin position="1"/>
        <end position="21"/>
    </location>
</feature>
<dbReference type="InterPro" id="IPR026875">
    <property type="entry name" value="PHydrolase_assoc_dom"/>
</dbReference>
<proteinExistence type="inferred from homology"/>
<dbReference type="NCBIfam" id="TIGR01353">
    <property type="entry name" value="dGTP_triPase"/>
    <property type="match status" value="1"/>
</dbReference>
<evidence type="ECO:0000259" key="4">
    <source>
        <dbReference type="PROSITE" id="PS51831"/>
    </source>
</evidence>
<dbReference type="AlphaFoldDB" id="A0A5D0MGJ2"/>
<evidence type="ECO:0000256" key="3">
    <source>
        <dbReference type="SAM" id="MobiDB-lite"/>
    </source>
</evidence>
<name>A0A5D0MGJ2_9BACT</name>
<dbReference type="Pfam" id="PF13286">
    <property type="entry name" value="HD_assoc"/>
    <property type="match status" value="1"/>
</dbReference>
<dbReference type="InterPro" id="IPR051094">
    <property type="entry name" value="Diverse_Catalytic_Enzymes"/>
</dbReference>
<evidence type="ECO:0000313" key="5">
    <source>
        <dbReference type="EMBL" id="TYB30358.1"/>
    </source>
</evidence>
<dbReference type="PANTHER" id="PTHR35795:SF1">
    <property type="entry name" value="BIS(5'-NUCLEOSYL)-TETRAPHOSPHATASE, SYMMETRICAL"/>
    <property type="match status" value="1"/>
</dbReference>
<dbReference type="Gene3D" id="1.10.3210.10">
    <property type="entry name" value="Hypothetical protein af1432"/>
    <property type="match status" value="1"/>
</dbReference>
<dbReference type="EMBL" id="VSIX01000139">
    <property type="protein sequence ID" value="TYB30358.1"/>
    <property type="molecule type" value="Genomic_DNA"/>
</dbReference>
<dbReference type="SMART" id="SM00471">
    <property type="entry name" value="HDc"/>
    <property type="match status" value="1"/>
</dbReference>
<organism evidence="5 6">
    <name type="scientific">Candidatus Mcinerneyibacterium aminivorans</name>
    <dbReference type="NCBI Taxonomy" id="2703815"/>
    <lineage>
        <taxon>Bacteria</taxon>
        <taxon>Candidatus Macinerneyibacteriota</taxon>
        <taxon>Candidatus Mcinerneyibacteria</taxon>
        <taxon>Candidatus Mcinerneyibacteriales</taxon>
        <taxon>Candidatus Mcinerneyibacteriaceae</taxon>
        <taxon>Candidatus Mcinerneyibacterium</taxon>
    </lineage>
</organism>
<dbReference type="SUPFAM" id="SSF109604">
    <property type="entry name" value="HD-domain/PDEase-like"/>
    <property type="match status" value="1"/>
</dbReference>
<dbReference type="NCBIfam" id="NF002326">
    <property type="entry name" value="PRK01286.1-1"/>
    <property type="match status" value="1"/>
</dbReference>
<dbReference type="Pfam" id="PF01966">
    <property type="entry name" value="HD"/>
    <property type="match status" value="1"/>
</dbReference>
<sequence length="375" mass="44166">MYSLSNYAMNQKKSKGRLNPEEFYDTRSPFERDRDRIIHSEAFRKLEYKTQVFVNHEGDYYRTRLTHTMEVSQIARAIGKRLGLNLELIEAIALSHDLGHTPFGHTGEEVLDEILEDAGGFEHNRQSYRVVTYLEKRYPEFRGLNLSYETLEGIVKHATPYDHPSNEDLDDIFDLNQIPTMEAQIIDFADEIAYLNHDIDDGLVSNLLKWDELNAVNIWKIKLNETKRKYKTCKNKNIIKFRTISSLISYFINDIIKTTEKNLKKYNIRNFDDLKNINKKVVEFSKEADENRKQLKEFLFEKMYNHPKVMRMRVSAERSIKELFKAYKNYPSIMPVKYQSEIDIIGINRTIADYISSMTDRSALEEYRSLYSGGI</sequence>
<dbReference type="PROSITE" id="PS51831">
    <property type="entry name" value="HD"/>
    <property type="match status" value="1"/>
</dbReference>
<keyword evidence="1 2" id="KW-0378">Hydrolase</keyword>
<dbReference type="InterPro" id="IPR023023">
    <property type="entry name" value="dNTPase_2"/>
</dbReference>
<comment type="caution">
    <text evidence="5">The sequence shown here is derived from an EMBL/GenBank/DDBJ whole genome shotgun (WGS) entry which is preliminary data.</text>
</comment>
<protein>
    <recommendedName>
        <fullName evidence="2">Deoxyguanosinetriphosphate triphosphohydrolase-like protein</fullName>
    </recommendedName>
</protein>
<evidence type="ECO:0000313" key="6">
    <source>
        <dbReference type="Proteomes" id="UP000324143"/>
    </source>
</evidence>
<dbReference type="InterPro" id="IPR006261">
    <property type="entry name" value="dGTPase"/>
</dbReference>
<evidence type="ECO:0000256" key="1">
    <source>
        <dbReference type="ARBA" id="ARBA00022801"/>
    </source>
</evidence>
<dbReference type="Proteomes" id="UP000324143">
    <property type="component" value="Unassembled WGS sequence"/>
</dbReference>